<feature type="region of interest" description="Disordered" evidence="2">
    <location>
        <begin position="250"/>
        <end position="416"/>
    </location>
</feature>
<dbReference type="PROSITE" id="PS50011">
    <property type="entry name" value="PROTEIN_KINASE_DOM"/>
    <property type="match status" value="1"/>
</dbReference>
<dbReference type="Pfam" id="PF00069">
    <property type="entry name" value="Pkinase"/>
    <property type="match status" value="1"/>
</dbReference>
<feature type="region of interest" description="Disordered" evidence="2">
    <location>
        <begin position="689"/>
        <end position="721"/>
    </location>
</feature>
<feature type="compositionally biased region" description="Low complexity" evidence="2">
    <location>
        <begin position="260"/>
        <end position="270"/>
    </location>
</feature>
<keyword evidence="4" id="KW-0418">Kinase</keyword>
<organism evidence="4 5">
    <name type="scientific">Thecamonas trahens ATCC 50062</name>
    <dbReference type="NCBI Taxonomy" id="461836"/>
    <lineage>
        <taxon>Eukaryota</taxon>
        <taxon>Apusozoa</taxon>
        <taxon>Apusomonadida</taxon>
        <taxon>Apusomonadidae</taxon>
        <taxon>Thecamonas</taxon>
    </lineage>
</organism>
<feature type="compositionally biased region" description="Low complexity" evidence="2">
    <location>
        <begin position="689"/>
        <end position="706"/>
    </location>
</feature>
<feature type="compositionally biased region" description="Acidic residues" evidence="2">
    <location>
        <begin position="399"/>
        <end position="415"/>
    </location>
</feature>
<evidence type="ECO:0000313" key="4">
    <source>
        <dbReference type="EMBL" id="KNC46089.1"/>
    </source>
</evidence>
<reference evidence="4 5" key="1">
    <citation type="submission" date="2010-05" db="EMBL/GenBank/DDBJ databases">
        <title>The Genome Sequence of Thecamonas trahens ATCC 50062.</title>
        <authorList>
            <consortium name="The Broad Institute Genome Sequencing Platform"/>
            <person name="Russ C."/>
            <person name="Cuomo C."/>
            <person name="Shea T."/>
            <person name="Young S.K."/>
            <person name="Zeng Q."/>
            <person name="Koehrsen M."/>
            <person name="Haas B."/>
            <person name="Borodovsky M."/>
            <person name="Guigo R."/>
            <person name="Alvarado L."/>
            <person name="Berlin A."/>
            <person name="Bochicchio J."/>
            <person name="Borenstein D."/>
            <person name="Chapman S."/>
            <person name="Chen Z."/>
            <person name="Freedman E."/>
            <person name="Gellesch M."/>
            <person name="Goldberg J."/>
            <person name="Griggs A."/>
            <person name="Gujja S."/>
            <person name="Heilman E."/>
            <person name="Heiman D."/>
            <person name="Hepburn T."/>
            <person name="Howarth C."/>
            <person name="Jen D."/>
            <person name="Larson L."/>
            <person name="Mehta T."/>
            <person name="Park D."/>
            <person name="Pearson M."/>
            <person name="Roberts A."/>
            <person name="Saif S."/>
            <person name="Shenoy N."/>
            <person name="Sisk P."/>
            <person name="Stolte C."/>
            <person name="Sykes S."/>
            <person name="Thomson T."/>
            <person name="Walk T."/>
            <person name="White J."/>
            <person name="Yandava C."/>
            <person name="Burger G."/>
            <person name="Gray M.W."/>
            <person name="Holland P.W.H."/>
            <person name="King N."/>
            <person name="Lang F.B.F."/>
            <person name="Roger A.J."/>
            <person name="Ruiz-Trillo I."/>
            <person name="Lander E."/>
            <person name="Nusbaum C."/>
        </authorList>
    </citation>
    <scope>NUCLEOTIDE SEQUENCE [LARGE SCALE GENOMIC DNA]</scope>
    <source>
        <strain evidence="4 5">ATCC 50062</strain>
    </source>
</reference>
<feature type="coiled-coil region" evidence="1">
    <location>
        <begin position="100"/>
        <end position="149"/>
    </location>
</feature>
<evidence type="ECO:0000256" key="1">
    <source>
        <dbReference type="SAM" id="Coils"/>
    </source>
</evidence>
<feature type="region of interest" description="Disordered" evidence="2">
    <location>
        <begin position="151"/>
        <end position="177"/>
    </location>
</feature>
<evidence type="ECO:0000259" key="3">
    <source>
        <dbReference type="PROSITE" id="PS50011"/>
    </source>
</evidence>
<dbReference type="eggNOG" id="KOG0032">
    <property type="taxonomic scope" value="Eukaryota"/>
</dbReference>
<dbReference type="PANTHER" id="PTHR44167">
    <property type="entry name" value="OVARIAN-SPECIFIC SERINE/THREONINE-PROTEIN KINASE LOK-RELATED"/>
    <property type="match status" value="1"/>
</dbReference>
<dbReference type="PROSITE" id="PS00108">
    <property type="entry name" value="PROTEIN_KINASE_ST"/>
    <property type="match status" value="1"/>
</dbReference>
<keyword evidence="5" id="KW-1185">Reference proteome</keyword>
<dbReference type="GO" id="GO:0005524">
    <property type="term" value="F:ATP binding"/>
    <property type="evidence" value="ECO:0007669"/>
    <property type="project" value="InterPro"/>
</dbReference>
<gene>
    <name evidence="4" type="ORF">AMSG_00207</name>
</gene>
<feature type="domain" description="Protein kinase" evidence="3">
    <location>
        <begin position="441"/>
        <end position="678"/>
    </location>
</feature>
<accession>A0A0L0D158</accession>
<dbReference type="EMBL" id="GL349433">
    <property type="protein sequence ID" value="KNC46089.1"/>
    <property type="molecule type" value="Genomic_DNA"/>
</dbReference>
<feature type="compositionally biased region" description="Basic residues" evidence="2">
    <location>
        <begin position="273"/>
        <end position="298"/>
    </location>
</feature>
<feature type="compositionally biased region" description="Low complexity" evidence="2">
    <location>
        <begin position="355"/>
        <end position="370"/>
    </location>
</feature>
<dbReference type="InterPro" id="IPR011009">
    <property type="entry name" value="Kinase-like_dom_sf"/>
</dbReference>
<protein>
    <submittedName>
        <fullName evidence="4">Serine/threonine protein kinase</fullName>
    </submittedName>
</protein>
<evidence type="ECO:0000256" key="2">
    <source>
        <dbReference type="SAM" id="MobiDB-lite"/>
    </source>
</evidence>
<dbReference type="GO" id="GO:0005634">
    <property type="term" value="C:nucleus"/>
    <property type="evidence" value="ECO:0007669"/>
    <property type="project" value="TreeGrafter"/>
</dbReference>
<dbReference type="Gene3D" id="1.10.510.10">
    <property type="entry name" value="Transferase(Phosphotransferase) domain 1"/>
    <property type="match status" value="1"/>
</dbReference>
<dbReference type="GeneID" id="25560026"/>
<dbReference type="SMART" id="SM00220">
    <property type="entry name" value="S_TKc"/>
    <property type="match status" value="1"/>
</dbReference>
<name>A0A0L0D158_THETB</name>
<dbReference type="GO" id="GO:0044773">
    <property type="term" value="P:mitotic DNA damage checkpoint signaling"/>
    <property type="evidence" value="ECO:0007669"/>
    <property type="project" value="TreeGrafter"/>
</dbReference>
<evidence type="ECO:0000313" key="5">
    <source>
        <dbReference type="Proteomes" id="UP000054408"/>
    </source>
</evidence>
<dbReference type="Proteomes" id="UP000054408">
    <property type="component" value="Unassembled WGS sequence"/>
</dbReference>
<feature type="region of interest" description="Disordered" evidence="2">
    <location>
        <begin position="1"/>
        <end position="60"/>
    </location>
</feature>
<keyword evidence="1" id="KW-0175">Coiled coil</keyword>
<dbReference type="PANTHER" id="PTHR44167:SF24">
    <property type="entry name" value="SERINE_THREONINE-PROTEIN KINASE CHK2"/>
    <property type="match status" value="1"/>
</dbReference>
<dbReference type="AlphaFoldDB" id="A0A0L0D158"/>
<dbReference type="OrthoDB" id="1668230at2759"/>
<keyword evidence="4" id="KW-0723">Serine/threonine-protein kinase</keyword>
<dbReference type="InterPro" id="IPR008271">
    <property type="entry name" value="Ser/Thr_kinase_AS"/>
</dbReference>
<feature type="compositionally biased region" description="Low complexity" evidence="2">
    <location>
        <begin position="151"/>
        <end position="167"/>
    </location>
</feature>
<sequence>MSEVEQAGQAGHESVGDGRLSDVSVTGKTDALGGRSGAANDGTADNMHATKDASQEWGSLDELRDDELRAAVAEARARADERGHLVRVQRAVLADKDAAITALEGEVEALLASHQRTQAEKYETIARIRKEAAAEADRAAETIRLLESRSAAGASAGGSTSHGSVAAPSPRGDESEDIEAANARLSKAVKSLEHDKTMLRRRLAAYARDIKAYKSQLRDASRVIVELGGDALDLRSGESGLSAVALGSDGESESVSTLPAAAASGGTAASRPDKRRHKRRKVPARKRGSRKHANRKSKCSGEAPQGRRRKKKRKLRRVKVKVDEETGKAGKTDRADKASPRKDSSETAAKTEAVGSESGSGSTPASSPAADYVPKSPPVASTAGSDATGGGSASSSGEYEYESDDDGDESDESSYEELSSSSYLRAKFPQEENVFVLTAKYIFRSRLYTGDDTVLYLASPRDEPNLRVVIKIFDDDRWSERKLPKSVGILKHLGRHPNIVEVLAWYTLPKTSCYVIVVPFIQDTVVDGKSSSSVIRAYMFHLLVALAHCHERGVVYRDVKPDNILFDAASKRAILIDYDCATVYSAHRPPTSYTGTEGYMAPEIRSRKARKAGYSFALLFKVPSSLRSELSHSRIMRQIESLPKSMRSKPRMQLLESMLKVKPANRITAADAIRHKYFGSMAKKALAAARKAARARPSSASASASSDGDGEDRKSKRCKVQ</sequence>
<dbReference type="RefSeq" id="XP_013763069.1">
    <property type="nucleotide sequence ID" value="XM_013907615.1"/>
</dbReference>
<dbReference type="STRING" id="461836.A0A0L0D158"/>
<proteinExistence type="predicted"/>
<feature type="compositionally biased region" description="Basic and acidic residues" evidence="2">
    <location>
        <begin position="320"/>
        <end position="345"/>
    </location>
</feature>
<feature type="compositionally biased region" description="Basic residues" evidence="2">
    <location>
        <begin position="306"/>
        <end position="319"/>
    </location>
</feature>
<dbReference type="InterPro" id="IPR000719">
    <property type="entry name" value="Prot_kinase_dom"/>
</dbReference>
<keyword evidence="4" id="KW-0808">Transferase</keyword>
<dbReference type="GO" id="GO:0004674">
    <property type="term" value="F:protein serine/threonine kinase activity"/>
    <property type="evidence" value="ECO:0007669"/>
    <property type="project" value="UniProtKB-KW"/>
</dbReference>
<dbReference type="SUPFAM" id="SSF56112">
    <property type="entry name" value="Protein kinase-like (PK-like)"/>
    <property type="match status" value="1"/>
</dbReference>